<feature type="non-terminal residue" evidence="2">
    <location>
        <position position="1"/>
    </location>
</feature>
<accession>A0A2P4YPC6</accession>
<protein>
    <submittedName>
        <fullName evidence="2">Uncharacterized protein</fullName>
    </submittedName>
</protein>
<sequence>DKASDETSKVHGTADSWAGKIKGFAKKAENKARGED</sequence>
<dbReference type="Proteomes" id="UP000237271">
    <property type="component" value="Unassembled WGS sequence"/>
</dbReference>
<evidence type="ECO:0000256" key="1">
    <source>
        <dbReference type="SAM" id="MobiDB-lite"/>
    </source>
</evidence>
<name>A0A2P4YPC6_9STRA</name>
<comment type="caution">
    <text evidence="2">The sequence shown here is derived from an EMBL/GenBank/DDBJ whole genome shotgun (WGS) entry which is preliminary data.</text>
</comment>
<gene>
    <name evidence="2" type="ORF">PHPALM_2609</name>
</gene>
<feature type="region of interest" description="Disordered" evidence="1">
    <location>
        <begin position="1"/>
        <end position="36"/>
    </location>
</feature>
<dbReference type="AlphaFoldDB" id="A0A2P4YPC6"/>
<dbReference type="EMBL" id="NCKW01001177">
    <property type="protein sequence ID" value="POM79662.1"/>
    <property type="molecule type" value="Genomic_DNA"/>
</dbReference>
<dbReference type="OrthoDB" id="20872at2759"/>
<feature type="compositionally biased region" description="Basic and acidic residues" evidence="1">
    <location>
        <begin position="26"/>
        <end position="36"/>
    </location>
</feature>
<organism evidence="2 3">
    <name type="scientific">Phytophthora palmivora</name>
    <dbReference type="NCBI Taxonomy" id="4796"/>
    <lineage>
        <taxon>Eukaryota</taxon>
        <taxon>Sar</taxon>
        <taxon>Stramenopiles</taxon>
        <taxon>Oomycota</taxon>
        <taxon>Peronosporomycetes</taxon>
        <taxon>Peronosporales</taxon>
        <taxon>Peronosporaceae</taxon>
        <taxon>Phytophthora</taxon>
    </lineage>
</organism>
<keyword evidence="3" id="KW-1185">Reference proteome</keyword>
<reference evidence="2 3" key="1">
    <citation type="journal article" date="2017" name="Genome Biol. Evol.">
        <title>Phytophthora megakarya and P. palmivora, closely related causal agents of cacao black pod rot, underwent increases in genome sizes and gene numbers by different mechanisms.</title>
        <authorList>
            <person name="Ali S.S."/>
            <person name="Shao J."/>
            <person name="Lary D.J."/>
            <person name="Kronmiller B."/>
            <person name="Shen D."/>
            <person name="Strem M.D."/>
            <person name="Amoako-Attah I."/>
            <person name="Akrofi A.Y."/>
            <person name="Begoude B.A."/>
            <person name="Ten Hoopen G.M."/>
            <person name="Coulibaly K."/>
            <person name="Kebe B.I."/>
            <person name="Melnick R.L."/>
            <person name="Guiltinan M.J."/>
            <person name="Tyler B.M."/>
            <person name="Meinhardt L.W."/>
            <person name="Bailey B.A."/>
        </authorList>
    </citation>
    <scope>NUCLEOTIDE SEQUENCE [LARGE SCALE GENOMIC DNA]</scope>
    <source>
        <strain evidence="3">sbr112.9</strain>
    </source>
</reference>
<evidence type="ECO:0000313" key="3">
    <source>
        <dbReference type="Proteomes" id="UP000237271"/>
    </source>
</evidence>
<proteinExistence type="predicted"/>
<evidence type="ECO:0000313" key="2">
    <source>
        <dbReference type="EMBL" id="POM79662.1"/>
    </source>
</evidence>